<dbReference type="PANTHER" id="PTHR27005">
    <property type="entry name" value="WALL-ASSOCIATED RECEPTOR KINASE-LIKE 21"/>
    <property type="match status" value="1"/>
</dbReference>
<sequence>MVPLFGVAHNLREVYKLKKALYGLKQALCAWFAKFSNVLTSLSFHPNHHDLALFLKCTTTSRILYSLYVDNMIIIGDDVDEIAMLKLDLASLGILDHARLIDTKIFDTPLEVYVQYSSSNAPHSSLIKRFPCRLVPTPCFDTYQRLLINGTLQSRRSIYKITDMRMLLQVLVSLHLITVIISLVTILQEAGASLTKPGCPEKCGNITIPYPFGMGKGCYLDRHFEITCNMSSNPPRPLLLQEVQLLQISDDSLRINDTAQRSCFNNQSGKADSSFVPYDRTHHFSYSHTNNKFIAIGCDIFAYITEHNSTTYETGCASLCPDNNITVGFSSSACTGIGCCRTDLQTDMTWFYLRIRSINMLTPAWNYEPCSLAFIAERNFSISENFDLSSKFDRNLYFVPAILDWARGISVTALKATKGIPTLQMAAKLLMHLSNWLPWRWKETRNWCIRGKHKHLLALVWGFLCFLDPNCYRLKQISSSKESVEKTKLYSVEELERATDDFNSSRVIGKGGLGTVYKGMLSDGSIVAIKKSNTVDEKQLDQFVNEVFILSQINHRHIVRLLGCCLETEVPLLVYEYVSNGTLFHHLHDEGHASTLSWKDRLRIGSEIAGALAYLHSYASIAICHRDIKSRNILLDENLRAVVSDFGLSRSIPLDKTHLTALVQGTFGYLDPDYFHSGQFTDKSDVYAFGVVLAELLTGEQAISSDRSEQGLANHFRSAMKQNRLFDILENQVVNEGQKEEIFAVAKLTKRCLKLNGKKRPTMKQVDIDLQQLGRFQEQLPSQKTMIEEPSLQQHTCEDYSKQAETSHSYTFGAVTEEIVKDHEGPTGVEAG</sequence>
<feature type="domain" description="Protein kinase" evidence="15">
    <location>
        <begin position="502"/>
        <end position="780"/>
    </location>
</feature>
<keyword evidence="4" id="KW-0812">Transmembrane</keyword>
<dbReference type="CDD" id="cd14066">
    <property type="entry name" value="STKc_IRAK"/>
    <property type="match status" value="1"/>
</dbReference>
<dbReference type="InterPro" id="IPR008271">
    <property type="entry name" value="Ser/Thr_kinase_AS"/>
</dbReference>
<dbReference type="Proteomes" id="UP000288805">
    <property type="component" value="Unassembled WGS sequence"/>
</dbReference>
<dbReference type="InterPro" id="IPR025287">
    <property type="entry name" value="WAK_GUB"/>
</dbReference>
<dbReference type="InterPro" id="IPR001245">
    <property type="entry name" value="Ser-Thr/Tyr_kinase_cat_dom"/>
</dbReference>
<evidence type="ECO:0000256" key="5">
    <source>
        <dbReference type="ARBA" id="ARBA00022729"/>
    </source>
</evidence>
<keyword evidence="9" id="KW-1133">Transmembrane helix</keyword>
<keyword evidence="3" id="KW-0808">Transferase</keyword>
<keyword evidence="11" id="KW-1015">Disulfide bond</keyword>
<dbReference type="SUPFAM" id="SSF56112">
    <property type="entry name" value="Protein kinase-like (PK-like)"/>
    <property type="match status" value="1"/>
</dbReference>
<dbReference type="Gene3D" id="3.30.200.20">
    <property type="entry name" value="Phosphorylase Kinase, domain 1"/>
    <property type="match status" value="1"/>
</dbReference>
<dbReference type="InterPro" id="IPR013103">
    <property type="entry name" value="RVT_2"/>
</dbReference>
<comment type="catalytic activity">
    <reaction evidence="13">
        <text>L-seryl-[protein] + ATP = O-phospho-L-seryl-[protein] + ADP + H(+)</text>
        <dbReference type="Rhea" id="RHEA:17989"/>
        <dbReference type="Rhea" id="RHEA-COMP:9863"/>
        <dbReference type="Rhea" id="RHEA-COMP:11604"/>
        <dbReference type="ChEBI" id="CHEBI:15378"/>
        <dbReference type="ChEBI" id="CHEBI:29999"/>
        <dbReference type="ChEBI" id="CHEBI:30616"/>
        <dbReference type="ChEBI" id="CHEBI:83421"/>
        <dbReference type="ChEBI" id="CHEBI:456216"/>
    </reaction>
</comment>
<dbReference type="GO" id="GO:0016020">
    <property type="term" value="C:membrane"/>
    <property type="evidence" value="ECO:0007669"/>
    <property type="project" value="UniProtKB-SubCell"/>
</dbReference>
<comment type="catalytic activity">
    <reaction evidence="14">
        <text>L-threonyl-[protein] + ATP = O-phospho-L-threonyl-[protein] + ADP + H(+)</text>
        <dbReference type="Rhea" id="RHEA:46608"/>
        <dbReference type="Rhea" id="RHEA-COMP:11060"/>
        <dbReference type="Rhea" id="RHEA-COMP:11605"/>
        <dbReference type="ChEBI" id="CHEBI:15378"/>
        <dbReference type="ChEBI" id="CHEBI:30013"/>
        <dbReference type="ChEBI" id="CHEBI:30616"/>
        <dbReference type="ChEBI" id="CHEBI:61977"/>
        <dbReference type="ChEBI" id="CHEBI:456216"/>
    </reaction>
</comment>
<evidence type="ECO:0000259" key="15">
    <source>
        <dbReference type="PROSITE" id="PS50011"/>
    </source>
</evidence>
<dbReference type="InterPro" id="IPR011009">
    <property type="entry name" value="Kinase-like_dom_sf"/>
</dbReference>
<dbReference type="SMART" id="SM00220">
    <property type="entry name" value="S_TKc"/>
    <property type="match status" value="1"/>
</dbReference>
<evidence type="ECO:0000313" key="16">
    <source>
        <dbReference type="EMBL" id="RVW24074.1"/>
    </source>
</evidence>
<dbReference type="EMBL" id="QGNW01002180">
    <property type="protein sequence ID" value="RVW24074.1"/>
    <property type="molecule type" value="Genomic_DNA"/>
</dbReference>
<evidence type="ECO:0000256" key="13">
    <source>
        <dbReference type="ARBA" id="ARBA00047558"/>
    </source>
</evidence>
<dbReference type="GO" id="GO:0004674">
    <property type="term" value="F:protein serine/threonine kinase activity"/>
    <property type="evidence" value="ECO:0007669"/>
    <property type="project" value="UniProtKB-KW"/>
</dbReference>
<keyword evidence="2" id="KW-0723">Serine/threonine-protein kinase</keyword>
<dbReference type="PROSITE" id="PS50011">
    <property type="entry name" value="PROTEIN_KINASE_DOM"/>
    <property type="match status" value="1"/>
</dbReference>
<reference evidence="16 17" key="1">
    <citation type="journal article" date="2018" name="PLoS Genet.">
        <title>Population sequencing reveals clonal diversity and ancestral inbreeding in the grapevine cultivar Chardonnay.</title>
        <authorList>
            <person name="Roach M.J."/>
            <person name="Johnson D.L."/>
            <person name="Bohlmann J."/>
            <person name="van Vuuren H.J."/>
            <person name="Jones S.J."/>
            <person name="Pretorius I.S."/>
            <person name="Schmidt S.A."/>
            <person name="Borneman A.R."/>
        </authorList>
    </citation>
    <scope>NUCLEOTIDE SEQUENCE [LARGE SCALE GENOMIC DNA]</scope>
    <source>
        <strain evidence="17">cv. Chardonnay</strain>
        <tissue evidence="16">Leaf</tissue>
    </source>
</reference>
<evidence type="ECO:0000256" key="6">
    <source>
        <dbReference type="ARBA" id="ARBA00022741"/>
    </source>
</evidence>
<dbReference type="FunFam" id="1.10.510.10:FF:000084">
    <property type="entry name" value="Wall-associated receptor kinase 2"/>
    <property type="match status" value="1"/>
</dbReference>
<evidence type="ECO:0000313" key="17">
    <source>
        <dbReference type="Proteomes" id="UP000288805"/>
    </source>
</evidence>
<name>A0A438CLI0_VITVI</name>
<keyword evidence="8" id="KW-0067">ATP-binding</keyword>
<keyword evidence="6" id="KW-0547">Nucleotide-binding</keyword>
<evidence type="ECO:0000256" key="1">
    <source>
        <dbReference type="ARBA" id="ARBA00004479"/>
    </source>
</evidence>
<dbReference type="GO" id="GO:0030247">
    <property type="term" value="F:polysaccharide binding"/>
    <property type="evidence" value="ECO:0007669"/>
    <property type="project" value="InterPro"/>
</dbReference>
<dbReference type="GO" id="GO:0007166">
    <property type="term" value="P:cell surface receptor signaling pathway"/>
    <property type="evidence" value="ECO:0007669"/>
    <property type="project" value="InterPro"/>
</dbReference>
<evidence type="ECO:0000256" key="8">
    <source>
        <dbReference type="ARBA" id="ARBA00022840"/>
    </source>
</evidence>
<comment type="caution">
    <text evidence="16">The sequence shown here is derived from an EMBL/GenBank/DDBJ whole genome shotgun (WGS) entry which is preliminary data.</text>
</comment>
<keyword evidence="7 16" id="KW-0418">Kinase</keyword>
<proteinExistence type="predicted"/>
<accession>A0A438CLI0</accession>
<evidence type="ECO:0000256" key="11">
    <source>
        <dbReference type="ARBA" id="ARBA00023157"/>
    </source>
</evidence>
<dbReference type="GO" id="GO:0005524">
    <property type="term" value="F:ATP binding"/>
    <property type="evidence" value="ECO:0007669"/>
    <property type="project" value="UniProtKB-KW"/>
</dbReference>
<organism evidence="16 17">
    <name type="scientific">Vitis vinifera</name>
    <name type="common">Grape</name>
    <dbReference type="NCBI Taxonomy" id="29760"/>
    <lineage>
        <taxon>Eukaryota</taxon>
        <taxon>Viridiplantae</taxon>
        <taxon>Streptophyta</taxon>
        <taxon>Embryophyta</taxon>
        <taxon>Tracheophyta</taxon>
        <taxon>Spermatophyta</taxon>
        <taxon>Magnoliopsida</taxon>
        <taxon>eudicotyledons</taxon>
        <taxon>Gunneridae</taxon>
        <taxon>Pentapetalae</taxon>
        <taxon>rosids</taxon>
        <taxon>Vitales</taxon>
        <taxon>Vitaceae</taxon>
        <taxon>Viteae</taxon>
        <taxon>Vitis</taxon>
    </lineage>
</organism>
<evidence type="ECO:0000256" key="10">
    <source>
        <dbReference type="ARBA" id="ARBA00023136"/>
    </source>
</evidence>
<evidence type="ECO:0000256" key="7">
    <source>
        <dbReference type="ARBA" id="ARBA00022777"/>
    </source>
</evidence>
<dbReference type="Pfam" id="PF07714">
    <property type="entry name" value="PK_Tyr_Ser-Thr"/>
    <property type="match status" value="1"/>
</dbReference>
<evidence type="ECO:0000256" key="9">
    <source>
        <dbReference type="ARBA" id="ARBA00022989"/>
    </source>
</evidence>
<keyword evidence="16" id="KW-0675">Receptor</keyword>
<dbReference type="PROSITE" id="PS00108">
    <property type="entry name" value="PROTEIN_KINASE_ST"/>
    <property type="match status" value="1"/>
</dbReference>
<keyword evidence="12" id="KW-0325">Glycoprotein</keyword>
<protein>
    <submittedName>
        <fullName evidence="16">Wall-associated receptor kinase-like 22</fullName>
    </submittedName>
</protein>
<keyword evidence="10" id="KW-0472">Membrane</keyword>
<gene>
    <name evidence="16" type="primary">WAKL22_5</name>
    <name evidence="16" type="ORF">CK203_091354</name>
</gene>
<dbReference type="Gene3D" id="1.10.510.10">
    <property type="entry name" value="Transferase(Phosphotransferase) domain 1"/>
    <property type="match status" value="1"/>
</dbReference>
<dbReference type="FunFam" id="3.30.200.20:FF:000043">
    <property type="entry name" value="Wall-associated receptor kinase 2"/>
    <property type="match status" value="1"/>
</dbReference>
<dbReference type="PANTHER" id="PTHR27005:SF353">
    <property type="entry name" value="WALL-ASSOCIATED RECEPTOR KINASE-LIKE 22"/>
    <property type="match status" value="1"/>
</dbReference>
<evidence type="ECO:0000256" key="3">
    <source>
        <dbReference type="ARBA" id="ARBA00022679"/>
    </source>
</evidence>
<evidence type="ECO:0000256" key="4">
    <source>
        <dbReference type="ARBA" id="ARBA00022692"/>
    </source>
</evidence>
<evidence type="ECO:0000256" key="12">
    <source>
        <dbReference type="ARBA" id="ARBA00023180"/>
    </source>
</evidence>
<dbReference type="Pfam" id="PF07727">
    <property type="entry name" value="RVT_2"/>
    <property type="match status" value="1"/>
</dbReference>
<dbReference type="InterPro" id="IPR000719">
    <property type="entry name" value="Prot_kinase_dom"/>
</dbReference>
<comment type="subcellular location">
    <subcellularLocation>
        <location evidence="1">Membrane</location>
        <topology evidence="1">Single-pass type I membrane protein</topology>
    </subcellularLocation>
</comment>
<dbReference type="InterPro" id="IPR045274">
    <property type="entry name" value="WAK-like"/>
</dbReference>
<keyword evidence="5" id="KW-0732">Signal</keyword>
<dbReference type="Pfam" id="PF13947">
    <property type="entry name" value="GUB_WAK_bind"/>
    <property type="match status" value="1"/>
</dbReference>
<evidence type="ECO:0000256" key="14">
    <source>
        <dbReference type="ARBA" id="ARBA00047951"/>
    </source>
</evidence>
<evidence type="ECO:0000256" key="2">
    <source>
        <dbReference type="ARBA" id="ARBA00022527"/>
    </source>
</evidence>
<dbReference type="AlphaFoldDB" id="A0A438CLI0"/>